<dbReference type="InterPro" id="IPR027443">
    <property type="entry name" value="IPNS-like_sf"/>
</dbReference>
<name>A0A5N6RD93_9ROSI</name>
<dbReference type="Proteomes" id="UP000327013">
    <property type="component" value="Chromosome 6"/>
</dbReference>
<dbReference type="PANTHER" id="PTHR10209">
    <property type="entry name" value="OXIDOREDUCTASE, 2OG-FE II OXYGENASE FAMILY PROTEIN"/>
    <property type="match status" value="1"/>
</dbReference>
<evidence type="ECO:0000256" key="2">
    <source>
        <dbReference type="ARBA" id="ARBA00023002"/>
    </source>
</evidence>
<feature type="domain" description="Non-haem dioxygenase N-terminal" evidence="4">
    <location>
        <begin position="48"/>
        <end position="107"/>
    </location>
</feature>
<dbReference type="Gene3D" id="2.60.120.330">
    <property type="entry name" value="B-lactam Antibiotic, Isopenicillin N Synthase, Chain"/>
    <property type="match status" value="1"/>
</dbReference>
<accession>A0A5N6RD93</accession>
<dbReference type="OrthoDB" id="288590at2759"/>
<gene>
    <name evidence="5" type="ORF">FH972_015013</name>
</gene>
<keyword evidence="2" id="KW-0560">Oxidoreductase</keyword>
<dbReference type="PANTHER" id="PTHR10209:SF751">
    <property type="entry name" value="OS06G0255100 PROTEIN"/>
    <property type="match status" value="1"/>
</dbReference>
<dbReference type="InterPro" id="IPR026992">
    <property type="entry name" value="DIOX_N"/>
</dbReference>
<proteinExistence type="predicted"/>
<evidence type="ECO:0000256" key="3">
    <source>
        <dbReference type="ARBA" id="ARBA00023004"/>
    </source>
</evidence>
<reference evidence="5 6" key="1">
    <citation type="submission" date="2019-06" db="EMBL/GenBank/DDBJ databases">
        <title>A chromosomal-level reference genome of Carpinus fangiana (Coryloideae, Betulaceae).</title>
        <authorList>
            <person name="Yang X."/>
            <person name="Wang Z."/>
            <person name="Zhang L."/>
            <person name="Hao G."/>
            <person name="Liu J."/>
            <person name="Yang Y."/>
        </authorList>
    </citation>
    <scope>NUCLEOTIDE SEQUENCE [LARGE SCALE GENOMIC DNA]</scope>
    <source>
        <strain evidence="5">Cfa_2016G</strain>
        <tissue evidence="5">Leaf</tissue>
    </source>
</reference>
<evidence type="ECO:0000313" key="5">
    <source>
        <dbReference type="EMBL" id="KAE8076356.1"/>
    </source>
</evidence>
<evidence type="ECO:0000313" key="6">
    <source>
        <dbReference type="Proteomes" id="UP000327013"/>
    </source>
</evidence>
<evidence type="ECO:0000256" key="1">
    <source>
        <dbReference type="ARBA" id="ARBA00022723"/>
    </source>
</evidence>
<organism evidence="5 6">
    <name type="scientific">Carpinus fangiana</name>
    <dbReference type="NCBI Taxonomy" id="176857"/>
    <lineage>
        <taxon>Eukaryota</taxon>
        <taxon>Viridiplantae</taxon>
        <taxon>Streptophyta</taxon>
        <taxon>Embryophyta</taxon>
        <taxon>Tracheophyta</taxon>
        <taxon>Spermatophyta</taxon>
        <taxon>Magnoliopsida</taxon>
        <taxon>eudicotyledons</taxon>
        <taxon>Gunneridae</taxon>
        <taxon>Pentapetalae</taxon>
        <taxon>rosids</taxon>
        <taxon>fabids</taxon>
        <taxon>Fagales</taxon>
        <taxon>Betulaceae</taxon>
        <taxon>Carpinus</taxon>
    </lineage>
</organism>
<sequence length="176" mass="19125">MATATTNDEEYDRAKAVKHFDDSKISFKGLSSLASPPSGIGPYFILAIDLAKVDSSHGHSIIVELIRHASSTIGFFQIVNHGVPLGVLERAMASIKGFYEQPTDIKARDTLLVRLGPKVVDEGEIPETLRKEVIEWDREIQRLGELLTGLLCEGLGDMLGRKSDDGGELLPALPTA</sequence>
<dbReference type="Pfam" id="PF14226">
    <property type="entry name" value="DIOX_N"/>
    <property type="match status" value="1"/>
</dbReference>
<dbReference type="EMBL" id="CM017326">
    <property type="protein sequence ID" value="KAE8076356.1"/>
    <property type="molecule type" value="Genomic_DNA"/>
</dbReference>
<keyword evidence="3" id="KW-0408">Iron</keyword>
<keyword evidence="1" id="KW-0479">Metal-binding</keyword>
<protein>
    <recommendedName>
        <fullName evidence="4">Non-haem dioxygenase N-terminal domain-containing protein</fullName>
    </recommendedName>
</protein>
<dbReference type="SUPFAM" id="SSF51197">
    <property type="entry name" value="Clavaminate synthase-like"/>
    <property type="match status" value="1"/>
</dbReference>
<dbReference type="AlphaFoldDB" id="A0A5N6RD93"/>
<dbReference type="GO" id="GO:0046872">
    <property type="term" value="F:metal ion binding"/>
    <property type="evidence" value="ECO:0007669"/>
    <property type="project" value="UniProtKB-KW"/>
</dbReference>
<evidence type="ECO:0000259" key="4">
    <source>
        <dbReference type="Pfam" id="PF14226"/>
    </source>
</evidence>
<dbReference type="GO" id="GO:0016491">
    <property type="term" value="F:oxidoreductase activity"/>
    <property type="evidence" value="ECO:0007669"/>
    <property type="project" value="UniProtKB-KW"/>
</dbReference>
<keyword evidence="6" id="KW-1185">Reference proteome</keyword>